<dbReference type="GO" id="GO:0006508">
    <property type="term" value="P:proteolysis"/>
    <property type="evidence" value="ECO:0007669"/>
    <property type="project" value="InterPro"/>
</dbReference>
<reference evidence="3 4" key="1">
    <citation type="journal article" date="2016" name="Sci. Rep.">
        <title>Draft genome sequencing and secretome analysis of fungal phytopathogen Ascochyta rabiei provides insight into the necrotrophic effector repertoire.</title>
        <authorList>
            <person name="Verma S."/>
            <person name="Gazara R.K."/>
            <person name="Nizam S."/>
            <person name="Parween S."/>
            <person name="Chattopadhyay D."/>
            <person name="Verma P.K."/>
        </authorList>
    </citation>
    <scope>NUCLEOTIDE SEQUENCE [LARGE SCALE GENOMIC DNA]</scope>
    <source>
        <strain evidence="3 4">ArDII</strain>
    </source>
</reference>
<feature type="domain" description="Peptidase M12A" evidence="2">
    <location>
        <begin position="168"/>
        <end position="201"/>
    </location>
</feature>
<dbReference type="Pfam" id="PF01400">
    <property type="entry name" value="Astacin"/>
    <property type="match status" value="1"/>
</dbReference>
<accession>A0A163KA08</accession>
<dbReference type="Gene3D" id="3.40.390.10">
    <property type="entry name" value="Collagenase (Catalytic Domain)"/>
    <property type="match status" value="1"/>
</dbReference>
<keyword evidence="1" id="KW-0732">Signal</keyword>
<dbReference type="AlphaFoldDB" id="A0A163KA08"/>
<sequence length="322" mass="35581">MLHTLHFFIGLGILGSLVHGERTCRVRSDTIMVPDAVSAQAPYGSTGPFKLGIRQPWPLVNRRQSTASGSQANNLGYPASAQNGHNLAWEEASDGNQDLGKRKMEYCYKNYKDVEDIGTWNSLVDPGTLVIALDFDPSAIGGEATIGYNIFNSDPDRHHRILGAQPEVELVAHEIGHVLGMSHEALRDDRDECVLYQCRNVVGFDAALAKAISGGLTAADARTKLCEDGRYALENGFDGWQYTKNLRGRDLSDSADFDLIFIMLYDSESFANEWCLIDQTACPLLQLVKVNGMSVGLEKISRKSEPSAGDIAWLKKWYPWKP</sequence>
<dbReference type="Proteomes" id="UP000076837">
    <property type="component" value="Unassembled WGS sequence"/>
</dbReference>
<feature type="chain" id="PRO_5007843834" evidence="1">
    <location>
        <begin position="21"/>
        <end position="322"/>
    </location>
</feature>
<evidence type="ECO:0000313" key="3">
    <source>
        <dbReference type="EMBL" id="KZM26871.1"/>
    </source>
</evidence>
<dbReference type="InterPro" id="IPR024079">
    <property type="entry name" value="MetalloPept_cat_dom_sf"/>
</dbReference>
<organism evidence="3 4">
    <name type="scientific">Didymella rabiei</name>
    <name type="common">Chickpea ascochyta blight fungus</name>
    <name type="synonym">Mycosphaerella rabiei</name>
    <dbReference type="NCBI Taxonomy" id="5454"/>
    <lineage>
        <taxon>Eukaryota</taxon>
        <taxon>Fungi</taxon>
        <taxon>Dikarya</taxon>
        <taxon>Ascomycota</taxon>
        <taxon>Pezizomycotina</taxon>
        <taxon>Dothideomycetes</taxon>
        <taxon>Pleosporomycetidae</taxon>
        <taxon>Pleosporales</taxon>
        <taxon>Pleosporineae</taxon>
        <taxon>Didymellaceae</taxon>
        <taxon>Ascochyta</taxon>
    </lineage>
</organism>
<evidence type="ECO:0000256" key="1">
    <source>
        <dbReference type="SAM" id="SignalP"/>
    </source>
</evidence>
<dbReference type="InterPro" id="IPR001506">
    <property type="entry name" value="Peptidase_M12A"/>
</dbReference>
<comment type="caution">
    <text evidence="3">The sequence shown here is derived from an EMBL/GenBank/DDBJ whole genome shotgun (WGS) entry which is preliminary data.</text>
</comment>
<evidence type="ECO:0000313" key="4">
    <source>
        <dbReference type="Proteomes" id="UP000076837"/>
    </source>
</evidence>
<protein>
    <submittedName>
        <fullName evidence="3">Metalloendopeptidase</fullName>
    </submittedName>
</protein>
<dbReference type="GO" id="GO:0004222">
    <property type="term" value="F:metalloendopeptidase activity"/>
    <property type="evidence" value="ECO:0007669"/>
    <property type="project" value="InterPro"/>
</dbReference>
<dbReference type="SUPFAM" id="SSF55486">
    <property type="entry name" value="Metalloproteases ('zincins'), catalytic domain"/>
    <property type="match status" value="2"/>
</dbReference>
<evidence type="ECO:0000259" key="2">
    <source>
        <dbReference type="Pfam" id="PF01400"/>
    </source>
</evidence>
<keyword evidence="4" id="KW-1185">Reference proteome</keyword>
<gene>
    <name evidence="3" type="ORF">ST47_g1988</name>
</gene>
<feature type="signal peptide" evidence="1">
    <location>
        <begin position="1"/>
        <end position="20"/>
    </location>
</feature>
<name>A0A163KA08_DIDRA</name>
<proteinExistence type="predicted"/>
<dbReference type="EMBL" id="JYNV01000090">
    <property type="protein sequence ID" value="KZM26871.1"/>
    <property type="molecule type" value="Genomic_DNA"/>
</dbReference>